<dbReference type="GO" id="GO:0006508">
    <property type="term" value="P:proteolysis"/>
    <property type="evidence" value="ECO:0007669"/>
    <property type="project" value="InterPro"/>
</dbReference>
<sequence length="362" mass="40798">DAGLDASSAITLRREMLEAIKYKFPSVQFDDLEWPLMTPSGSPLPRKRPSNLRCLRTSSTEEASDDDDDSSTSMKAYWDSIRKTYAEQSLDASLLSNTAMSQFPPHWTVVYVSLTPDKSTLFISRQNISSEPLMFRVPLKGRRESDGEEHLTFDDAVKELAEIIRLSNQGTRNAVNVRNDDPQARTAWWAERNVLDKRMQALLENIEFCWLGAIKTILSLVLPISAELITDLRVRFEKVLTLGLSTKNVLRGSTDVRSTTPPDRFSADASRTRSSKNETLGMRPTLWPLKTGTDSQGTPCALWSRTRNMWGSSTGVEFTFPRLFLKAAWLEQMRSVGWEGVIGRPPSEQHVLDALARKDLVV</sequence>
<dbReference type="GO" id="GO:0072686">
    <property type="term" value="C:mitotic spindle"/>
    <property type="evidence" value="ECO:0007669"/>
    <property type="project" value="TreeGrafter"/>
</dbReference>
<dbReference type="RefSeq" id="XP_041285517.1">
    <property type="nucleotide sequence ID" value="XM_041432027.1"/>
</dbReference>
<dbReference type="Pfam" id="PF03568">
    <property type="entry name" value="Separin_C"/>
    <property type="match status" value="1"/>
</dbReference>
<keyword evidence="3" id="KW-1185">Reference proteome</keyword>
<dbReference type="Proteomes" id="UP000823399">
    <property type="component" value="Unassembled WGS sequence"/>
</dbReference>
<dbReference type="GO" id="GO:0005737">
    <property type="term" value="C:cytoplasm"/>
    <property type="evidence" value="ECO:0007669"/>
    <property type="project" value="TreeGrafter"/>
</dbReference>
<dbReference type="GO" id="GO:0005634">
    <property type="term" value="C:nucleus"/>
    <property type="evidence" value="ECO:0007669"/>
    <property type="project" value="InterPro"/>
</dbReference>
<dbReference type="EMBL" id="JABBWM010000122">
    <property type="protein sequence ID" value="KAG2088381.1"/>
    <property type="molecule type" value="Genomic_DNA"/>
</dbReference>
<accession>A0A9P7EU57</accession>
<gene>
    <name evidence="2" type="ORF">F5147DRAFT_587702</name>
</gene>
<dbReference type="InterPro" id="IPR005314">
    <property type="entry name" value="Peptidase_C50"/>
</dbReference>
<feature type="non-terminal residue" evidence="2">
    <location>
        <position position="1"/>
    </location>
</feature>
<feature type="region of interest" description="Disordered" evidence="1">
    <location>
        <begin position="39"/>
        <end position="72"/>
    </location>
</feature>
<protein>
    <submittedName>
        <fullName evidence="2">Peptidase family C50-domain-containing protein</fullName>
    </submittedName>
</protein>
<feature type="region of interest" description="Disordered" evidence="1">
    <location>
        <begin position="252"/>
        <end position="277"/>
    </location>
</feature>
<comment type="caution">
    <text evidence="2">The sequence shown here is derived from an EMBL/GenBank/DDBJ whole genome shotgun (WGS) entry which is preliminary data.</text>
</comment>
<dbReference type="PANTHER" id="PTHR12792">
    <property type="entry name" value="EXTRA SPINDLE POLES 1-RELATED"/>
    <property type="match status" value="1"/>
</dbReference>
<dbReference type="OrthoDB" id="2691779at2759"/>
<dbReference type="AlphaFoldDB" id="A0A9P7EU57"/>
<name>A0A9P7EU57_9AGAM</name>
<organism evidence="2 3">
    <name type="scientific">Suillus discolor</name>
    <dbReference type="NCBI Taxonomy" id="1912936"/>
    <lineage>
        <taxon>Eukaryota</taxon>
        <taxon>Fungi</taxon>
        <taxon>Dikarya</taxon>
        <taxon>Basidiomycota</taxon>
        <taxon>Agaricomycotina</taxon>
        <taxon>Agaricomycetes</taxon>
        <taxon>Agaricomycetidae</taxon>
        <taxon>Boletales</taxon>
        <taxon>Suillineae</taxon>
        <taxon>Suillaceae</taxon>
        <taxon>Suillus</taxon>
    </lineage>
</organism>
<dbReference type="PANTHER" id="PTHR12792:SF0">
    <property type="entry name" value="SEPARIN"/>
    <property type="match status" value="1"/>
</dbReference>
<evidence type="ECO:0000313" key="2">
    <source>
        <dbReference type="EMBL" id="KAG2088381.1"/>
    </source>
</evidence>
<proteinExistence type="predicted"/>
<evidence type="ECO:0000313" key="3">
    <source>
        <dbReference type="Proteomes" id="UP000823399"/>
    </source>
</evidence>
<reference evidence="2" key="1">
    <citation type="journal article" date="2020" name="New Phytol.">
        <title>Comparative genomics reveals dynamic genome evolution in host specialist ectomycorrhizal fungi.</title>
        <authorList>
            <person name="Lofgren L.A."/>
            <person name="Nguyen N.H."/>
            <person name="Vilgalys R."/>
            <person name="Ruytinx J."/>
            <person name="Liao H.L."/>
            <person name="Branco S."/>
            <person name="Kuo A."/>
            <person name="LaButti K."/>
            <person name="Lipzen A."/>
            <person name="Andreopoulos W."/>
            <person name="Pangilinan J."/>
            <person name="Riley R."/>
            <person name="Hundley H."/>
            <person name="Na H."/>
            <person name="Barry K."/>
            <person name="Grigoriev I.V."/>
            <person name="Stajich J.E."/>
            <person name="Kennedy P.G."/>
        </authorList>
    </citation>
    <scope>NUCLEOTIDE SEQUENCE</scope>
    <source>
        <strain evidence="2">FC423</strain>
    </source>
</reference>
<evidence type="ECO:0000256" key="1">
    <source>
        <dbReference type="SAM" id="MobiDB-lite"/>
    </source>
</evidence>
<dbReference type="GO" id="GO:0051307">
    <property type="term" value="P:meiotic chromosome separation"/>
    <property type="evidence" value="ECO:0007669"/>
    <property type="project" value="TreeGrafter"/>
</dbReference>
<dbReference type="GO" id="GO:0004197">
    <property type="term" value="F:cysteine-type endopeptidase activity"/>
    <property type="evidence" value="ECO:0007669"/>
    <property type="project" value="InterPro"/>
</dbReference>
<dbReference type="GeneID" id="64694286"/>
<dbReference type="GO" id="GO:0044732">
    <property type="term" value="C:mitotic spindle pole body"/>
    <property type="evidence" value="ECO:0007669"/>
    <property type="project" value="TreeGrafter"/>
</dbReference>